<dbReference type="InterPro" id="IPR012296">
    <property type="entry name" value="Nuclease_put_TT1808"/>
</dbReference>
<proteinExistence type="predicted"/>
<dbReference type="EMBL" id="JAAVJL010000001">
    <property type="protein sequence ID" value="NMF59282.1"/>
    <property type="molecule type" value="Genomic_DNA"/>
</dbReference>
<keyword evidence="2" id="KW-0255">Endonuclease</keyword>
<dbReference type="CDD" id="cd06260">
    <property type="entry name" value="DUF820-like"/>
    <property type="match status" value="1"/>
</dbReference>
<evidence type="ECO:0000313" key="3">
    <source>
        <dbReference type="Proteomes" id="UP000738376"/>
    </source>
</evidence>
<dbReference type="Pfam" id="PF05685">
    <property type="entry name" value="Uma2"/>
    <property type="match status" value="1"/>
</dbReference>
<evidence type="ECO:0000313" key="2">
    <source>
        <dbReference type="EMBL" id="NMF59282.1"/>
    </source>
</evidence>
<keyword evidence="2" id="KW-0540">Nuclease</keyword>
<protein>
    <submittedName>
        <fullName evidence="2">Uma2 family endonuclease</fullName>
    </submittedName>
</protein>
<accession>A0ABX1LSZ4</accession>
<dbReference type="GO" id="GO:0004519">
    <property type="term" value="F:endonuclease activity"/>
    <property type="evidence" value="ECO:0007669"/>
    <property type="project" value="UniProtKB-KW"/>
</dbReference>
<keyword evidence="2" id="KW-0378">Hydrolase</keyword>
<evidence type="ECO:0000259" key="1">
    <source>
        <dbReference type="Pfam" id="PF05685"/>
    </source>
</evidence>
<dbReference type="RefSeq" id="WP_169364078.1">
    <property type="nucleotide sequence ID" value="NZ_JAAVJL010000001.1"/>
</dbReference>
<reference evidence="2 3" key="1">
    <citation type="submission" date="2020-03" db="EMBL/GenBank/DDBJ databases">
        <title>Draft Genome Sequence of 2-Methylisoborneol Producing Pseudanabaena yagii Strain GIHE-NHR1 Isolated from North Han River in South Korea.</title>
        <authorList>
            <person name="Jeong J."/>
        </authorList>
    </citation>
    <scope>NUCLEOTIDE SEQUENCE [LARGE SCALE GENOMIC DNA]</scope>
    <source>
        <strain evidence="2 3">GIHE-NHR1</strain>
    </source>
</reference>
<dbReference type="Gene3D" id="3.90.1570.10">
    <property type="entry name" value="tt1808, chain A"/>
    <property type="match status" value="1"/>
</dbReference>
<name>A0ABX1LSZ4_9CYAN</name>
<comment type="caution">
    <text evidence="2">The sequence shown here is derived from an EMBL/GenBank/DDBJ whole genome shotgun (WGS) entry which is preliminary data.</text>
</comment>
<keyword evidence="3" id="KW-1185">Reference proteome</keyword>
<sequence>MTIALEAYPNEQIGNIATDITSNIIANVVLSNISWQTYQAMLTDIGDRSSVRLVYDRGVLEIRMPSDFHEAINRLLARIVGVLAEELDLPLKEFGSVTLNRSDIKKGAEPDSSFYIQNADHISGNRIDISVEPPPDLIIEVDITNSSERSLAVYQQLGIPEIWRYTKDNVKILQLRDGDYLECEFSAIFVMISGEILGNFLQMSSTENSTSIVRAVRKWMAETYMNRDF</sequence>
<dbReference type="Proteomes" id="UP000738376">
    <property type="component" value="Unassembled WGS sequence"/>
</dbReference>
<gene>
    <name evidence="2" type="ORF">HC246_14970</name>
</gene>
<organism evidence="2 3">
    <name type="scientific">Pseudanabaena yagii GIHE-NHR1</name>
    <dbReference type="NCBI Taxonomy" id="2722753"/>
    <lineage>
        <taxon>Bacteria</taxon>
        <taxon>Bacillati</taxon>
        <taxon>Cyanobacteriota</taxon>
        <taxon>Cyanophyceae</taxon>
        <taxon>Pseudanabaenales</taxon>
        <taxon>Pseudanabaenaceae</taxon>
        <taxon>Pseudanabaena</taxon>
        <taxon>Pseudanabaena yagii</taxon>
    </lineage>
</organism>
<dbReference type="PANTHER" id="PTHR47152:SF2">
    <property type="entry name" value="SLR2084 PROTEIN"/>
    <property type="match status" value="1"/>
</dbReference>
<feature type="domain" description="Putative restriction endonuclease" evidence="1">
    <location>
        <begin position="35"/>
        <end position="194"/>
    </location>
</feature>
<dbReference type="InterPro" id="IPR008538">
    <property type="entry name" value="Uma2"/>
</dbReference>
<dbReference type="PANTHER" id="PTHR47152">
    <property type="entry name" value="SLR2084 PROTEIN-RELATED"/>
    <property type="match status" value="1"/>
</dbReference>